<dbReference type="EMBL" id="BLAL01000012">
    <property type="protein sequence ID" value="GES74459.1"/>
    <property type="molecule type" value="Genomic_DNA"/>
</dbReference>
<accession>A0A2Z6QR31</accession>
<comment type="caution">
    <text evidence="1">The sequence shown here is derived from an EMBL/GenBank/DDBJ whole genome shotgun (WGS) entry which is preliminary data.</text>
</comment>
<evidence type="ECO:0000313" key="2">
    <source>
        <dbReference type="EMBL" id="GES74459.1"/>
    </source>
</evidence>
<gene>
    <name evidence="2" type="ORF">RCL2_000194000</name>
    <name evidence="1" type="ORF">RclHR1_14800004</name>
</gene>
<dbReference type="EMBL" id="BEXD01000536">
    <property type="protein sequence ID" value="GBB88269.1"/>
    <property type="molecule type" value="Genomic_DNA"/>
</dbReference>
<organism evidence="1 3">
    <name type="scientific">Rhizophagus clarus</name>
    <dbReference type="NCBI Taxonomy" id="94130"/>
    <lineage>
        <taxon>Eukaryota</taxon>
        <taxon>Fungi</taxon>
        <taxon>Fungi incertae sedis</taxon>
        <taxon>Mucoromycota</taxon>
        <taxon>Glomeromycotina</taxon>
        <taxon>Glomeromycetes</taxon>
        <taxon>Glomerales</taxon>
        <taxon>Glomeraceae</taxon>
        <taxon>Rhizophagus</taxon>
    </lineage>
</organism>
<evidence type="ECO:0000313" key="1">
    <source>
        <dbReference type="EMBL" id="GBB88269.1"/>
    </source>
</evidence>
<protein>
    <submittedName>
        <fullName evidence="1">Uncharacterized protein</fullName>
    </submittedName>
</protein>
<name>A0A2Z6QR31_9GLOM</name>
<keyword evidence="3" id="KW-1185">Reference proteome</keyword>
<dbReference type="Proteomes" id="UP000247702">
    <property type="component" value="Unassembled WGS sequence"/>
</dbReference>
<sequence>MLFLIILFIFGASAFVINNTSILVAKRQVCANPGCYGLFYKDCSYEQLYTKINAIDASNHKALSDALASMFAPDIYDKVTSEITESDLTSAWYSANSAIFRSNAQCVKENMLNWICDKYQTRTSLEDLNALLDTLPELFADILPEEPVIAWVVKQALEQAMEKEVSITRELINSAANIVGISDVAFLYNVGNC</sequence>
<reference evidence="2" key="2">
    <citation type="submission" date="2019-10" db="EMBL/GenBank/DDBJ databases">
        <title>Conservation and host-specific expression of non-tandemly repeated heterogenous ribosome RNA gene in arbuscular mycorrhizal fungi.</title>
        <authorList>
            <person name="Maeda T."/>
            <person name="Kobayashi Y."/>
            <person name="Nakagawa T."/>
            <person name="Ezawa T."/>
            <person name="Yamaguchi K."/>
            <person name="Bino T."/>
            <person name="Nishimoto Y."/>
            <person name="Shigenobu S."/>
            <person name="Kawaguchi M."/>
        </authorList>
    </citation>
    <scope>NUCLEOTIDE SEQUENCE</scope>
    <source>
        <strain evidence="2">HR1</strain>
    </source>
</reference>
<reference evidence="1 3" key="1">
    <citation type="submission" date="2017-11" db="EMBL/GenBank/DDBJ databases">
        <title>The genome of Rhizophagus clarus HR1 reveals common genetic basis of auxotrophy among arbuscular mycorrhizal fungi.</title>
        <authorList>
            <person name="Kobayashi Y."/>
        </authorList>
    </citation>
    <scope>NUCLEOTIDE SEQUENCE [LARGE SCALE GENOMIC DNA]</scope>
    <source>
        <strain evidence="1 3">HR1</strain>
    </source>
</reference>
<dbReference type="Proteomes" id="UP000615446">
    <property type="component" value="Unassembled WGS sequence"/>
</dbReference>
<proteinExistence type="predicted"/>
<dbReference type="AlphaFoldDB" id="A0A2Z6QR31"/>
<evidence type="ECO:0000313" key="3">
    <source>
        <dbReference type="Proteomes" id="UP000247702"/>
    </source>
</evidence>
<dbReference type="OrthoDB" id="2367326at2759"/>